<comment type="caution">
    <text evidence="1">The sequence shown here is derived from an EMBL/GenBank/DDBJ whole genome shotgun (WGS) entry which is preliminary data.</text>
</comment>
<name>A0AB73GZV7_9XANT</name>
<evidence type="ECO:0000313" key="1">
    <source>
        <dbReference type="EMBL" id="MBB5671639.1"/>
    </source>
</evidence>
<dbReference type="EMBL" id="JACIIQ010000014">
    <property type="protein sequence ID" value="MBB5671639.1"/>
    <property type="molecule type" value="Genomic_DNA"/>
</dbReference>
<dbReference type="Proteomes" id="UP000528595">
    <property type="component" value="Unassembled WGS sequence"/>
</dbReference>
<accession>A0AB73GZV7</accession>
<sequence length="64" mass="6707">MIIEPDYSTHCRAACLTGQLAVAPLHAAYAGHVAHDVQCDRGDGVVLSNSQQSIALAEMSAIEV</sequence>
<reference evidence="1" key="1">
    <citation type="submission" date="2020-08" db="EMBL/GenBank/DDBJ databases">
        <title>Studying the diversity of plant-associated saprophytic bacteria and their role in host health and plant-pathogen interactions.</title>
        <authorList>
            <person name="Potnis N."/>
        </authorList>
    </citation>
    <scope>NUCLEOTIDE SEQUENCE</scope>
    <source>
        <strain evidence="1">F21</strain>
    </source>
</reference>
<dbReference type="AlphaFoldDB" id="A0AB73GZV7"/>
<proteinExistence type="predicted"/>
<gene>
    <name evidence="1" type="ORF">FHR65_003218</name>
</gene>
<organism evidence="1">
    <name type="scientific">Xanthomonas arboricola</name>
    <dbReference type="NCBI Taxonomy" id="56448"/>
    <lineage>
        <taxon>Bacteria</taxon>
        <taxon>Pseudomonadati</taxon>
        <taxon>Pseudomonadota</taxon>
        <taxon>Gammaproteobacteria</taxon>
        <taxon>Lysobacterales</taxon>
        <taxon>Lysobacteraceae</taxon>
        <taxon>Xanthomonas</taxon>
    </lineage>
</organism>
<dbReference type="RefSeq" id="WP_184578142.1">
    <property type="nucleotide sequence ID" value="NZ_JACIIQ010000014.1"/>
</dbReference>
<protein>
    <submittedName>
        <fullName evidence="1">Uncharacterized protein</fullName>
    </submittedName>
</protein>